<dbReference type="Proteomes" id="UP000887580">
    <property type="component" value="Unplaced"/>
</dbReference>
<name>A0AC35FAJ3_9BILA</name>
<dbReference type="WBParaSite" id="PS1159_v2.g15593.t1">
    <property type="protein sequence ID" value="PS1159_v2.g15593.t1"/>
    <property type="gene ID" value="PS1159_v2.g15593"/>
</dbReference>
<reference evidence="2" key="1">
    <citation type="submission" date="2022-11" db="UniProtKB">
        <authorList>
            <consortium name="WormBaseParasite"/>
        </authorList>
    </citation>
    <scope>IDENTIFICATION</scope>
</reference>
<protein>
    <submittedName>
        <fullName evidence="2">Transmembrane protein 17</fullName>
    </submittedName>
</protein>
<evidence type="ECO:0000313" key="2">
    <source>
        <dbReference type="WBParaSite" id="PS1159_v2.g15593.t1"/>
    </source>
</evidence>
<sequence>MLHFFSCYDCFCNSYLFFTLFLCLFNVFIFGRYSCFNKTLRLLEKKFFWELKMTENVKIDKPNQTSEFEKIVNSFPVREIKSSLPLQIALHYHIHLDPFVYITLIGCLIIKYETLHPTYRVILVAIYIISIFIEFVRPYLGYYGNLGEKIPALSGFWITTLILQIPISLFLCINPEIYPLPLERFLLIFHLLFLIVEAVFSFQLVRTLAEYEIERFKHNIAEDDDQQKKDEAEIILHKMFPDATDLDITTLPKHLTDSIVHRVKDSHQH</sequence>
<evidence type="ECO:0000313" key="1">
    <source>
        <dbReference type="Proteomes" id="UP000887580"/>
    </source>
</evidence>
<proteinExistence type="predicted"/>
<accession>A0AC35FAJ3</accession>
<organism evidence="1 2">
    <name type="scientific">Panagrolaimus sp. PS1159</name>
    <dbReference type="NCBI Taxonomy" id="55785"/>
    <lineage>
        <taxon>Eukaryota</taxon>
        <taxon>Metazoa</taxon>
        <taxon>Ecdysozoa</taxon>
        <taxon>Nematoda</taxon>
        <taxon>Chromadorea</taxon>
        <taxon>Rhabditida</taxon>
        <taxon>Tylenchina</taxon>
        <taxon>Panagrolaimomorpha</taxon>
        <taxon>Panagrolaimoidea</taxon>
        <taxon>Panagrolaimidae</taxon>
        <taxon>Panagrolaimus</taxon>
    </lineage>
</organism>